<dbReference type="SUPFAM" id="SSF56784">
    <property type="entry name" value="HAD-like"/>
    <property type="match status" value="1"/>
</dbReference>
<dbReference type="SFLD" id="SFLDS00003">
    <property type="entry name" value="Haloacid_Dehalogenase"/>
    <property type="match status" value="1"/>
</dbReference>
<dbReference type="InterPro" id="IPR036412">
    <property type="entry name" value="HAD-like_sf"/>
</dbReference>
<dbReference type="HOGENOM" id="CLU_044146_7_0_9"/>
<dbReference type="PANTHER" id="PTHR10000:SF25">
    <property type="entry name" value="PHOSPHATASE YKRA-RELATED"/>
    <property type="match status" value="1"/>
</dbReference>
<sequence length="257" mass="27771">MIKAIFFDVDGTLLSHRTGRISPHTRACIRALRAGGTLVFLSTGRHILELRSLPVGEMAFDGYITLNGQLCLDSSQRQLSGTPLPPQAVQALADLFCADGPPLALVEEERIYINRVTDAVRQAQAEISTPVPEVAPYTGRPVYQATAFCSRKEEPLLRALLPTGCKLARWSEGGVDIIPEAGGKAAGMRLFLTRFGLSRLECMAFGDAENDLDMLAYAGIGVAMGNASEAVKHAADYVTASVDEKGIEQALRHFRLI</sequence>
<comment type="caution">
    <text evidence="1">The sequence shown here is derived from an EMBL/GenBank/DDBJ whole genome shotgun (WGS) entry which is preliminary data.</text>
</comment>
<dbReference type="InterPro" id="IPR023214">
    <property type="entry name" value="HAD_sf"/>
</dbReference>
<dbReference type="GO" id="GO:0016791">
    <property type="term" value="F:phosphatase activity"/>
    <property type="evidence" value="ECO:0007669"/>
    <property type="project" value="UniProtKB-ARBA"/>
</dbReference>
<dbReference type="Gene3D" id="3.40.50.1000">
    <property type="entry name" value="HAD superfamily/HAD-like"/>
    <property type="match status" value="1"/>
</dbReference>
<dbReference type="PATRIC" id="fig|742738.3.peg.3749"/>
<dbReference type="SFLD" id="SFLDG01140">
    <property type="entry name" value="C2.B:_Phosphomannomutase_and_P"/>
    <property type="match status" value="1"/>
</dbReference>
<dbReference type="NCBIfam" id="TIGR00099">
    <property type="entry name" value="Cof-subfamily"/>
    <property type="match status" value="1"/>
</dbReference>
<protein>
    <recommendedName>
        <fullName evidence="3">Cof-like hydrolase</fullName>
    </recommendedName>
</protein>
<gene>
    <name evidence="1" type="ORF">HMPREF9460_03641</name>
</gene>
<dbReference type="eggNOG" id="COG0561">
    <property type="taxonomic scope" value="Bacteria"/>
</dbReference>
<dbReference type="RefSeq" id="WP_044943047.1">
    <property type="nucleotide sequence ID" value="NZ_KN174167.1"/>
</dbReference>
<dbReference type="GO" id="GO:0000287">
    <property type="term" value="F:magnesium ion binding"/>
    <property type="evidence" value="ECO:0007669"/>
    <property type="project" value="TreeGrafter"/>
</dbReference>
<reference evidence="1 2" key="1">
    <citation type="submission" date="2011-08" db="EMBL/GenBank/DDBJ databases">
        <title>The Genome Sequence of Clostridium orbiscindens 1_3_50AFAA.</title>
        <authorList>
            <consortium name="The Broad Institute Genome Sequencing Platform"/>
            <person name="Earl A."/>
            <person name="Ward D."/>
            <person name="Feldgarden M."/>
            <person name="Gevers D."/>
            <person name="Daigneault M."/>
            <person name="Strauss J."/>
            <person name="Allen-Vercoe E."/>
            <person name="Young S.K."/>
            <person name="Zeng Q."/>
            <person name="Gargeya S."/>
            <person name="Fitzgerald M."/>
            <person name="Haas B."/>
            <person name="Abouelleil A."/>
            <person name="Alvarado L."/>
            <person name="Arachchi H.M."/>
            <person name="Berlin A."/>
            <person name="Brown A."/>
            <person name="Chapman S.B."/>
            <person name="Chen Z."/>
            <person name="Dunbar C."/>
            <person name="Freedman E."/>
            <person name="Gearin G."/>
            <person name="Gellesch M."/>
            <person name="Goldberg J."/>
            <person name="Griggs A."/>
            <person name="Gujja S."/>
            <person name="Heiman D."/>
            <person name="Howarth C."/>
            <person name="Larson L."/>
            <person name="Lui A."/>
            <person name="MacDonald P.J.P."/>
            <person name="Montmayeur A."/>
            <person name="Murphy C."/>
            <person name="Neiman D."/>
            <person name="Pearson M."/>
            <person name="Priest M."/>
            <person name="Roberts A."/>
            <person name="Saif S."/>
            <person name="Shea T."/>
            <person name="Shenoy N."/>
            <person name="Sisk P."/>
            <person name="Stolte C."/>
            <person name="Sykes S."/>
            <person name="Wortman J."/>
            <person name="Nusbaum C."/>
            <person name="Birren B."/>
        </authorList>
    </citation>
    <scope>NUCLEOTIDE SEQUENCE [LARGE SCALE GENOMIC DNA]</scope>
    <source>
        <strain evidence="1 2">1_3_50AFAA</strain>
    </source>
</reference>
<evidence type="ECO:0000313" key="1">
    <source>
        <dbReference type="EMBL" id="KGF53505.1"/>
    </source>
</evidence>
<dbReference type="AlphaFoldDB" id="A0A096B360"/>
<evidence type="ECO:0008006" key="3">
    <source>
        <dbReference type="Google" id="ProtNLM"/>
    </source>
</evidence>
<keyword evidence="2" id="KW-1185">Reference proteome</keyword>
<dbReference type="Proteomes" id="UP000029585">
    <property type="component" value="Unassembled WGS sequence"/>
</dbReference>
<proteinExistence type="predicted"/>
<accession>A0A096B360</accession>
<dbReference type="PROSITE" id="PS01228">
    <property type="entry name" value="COF_1"/>
    <property type="match status" value="1"/>
</dbReference>
<dbReference type="PANTHER" id="PTHR10000">
    <property type="entry name" value="PHOSPHOSERINE PHOSPHATASE"/>
    <property type="match status" value="1"/>
</dbReference>
<dbReference type="Gene3D" id="3.30.1240.10">
    <property type="match status" value="1"/>
</dbReference>
<name>A0A096B360_FLAPL</name>
<dbReference type="InterPro" id="IPR000150">
    <property type="entry name" value="Cof"/>
</dbReference>
<dbReference type="Pfam" id="PF08282">
    <property type="entry name" value="Hydrolase_3"/>
    <property type="match status" value="1"/>
</dbReference>
<organism evidence="1 2">
    <name type="scientific">Flavonifractor plautii 1_3_50AFAA</name>
    <dbReference type="NCBI Taxonomy" id="742738"/>
    <lineage>
        <taxon>Bacteria</taxon>
        <taxon>Bacillati</taxon>
        <taxon>Bacillota</taxon>
        <taxon>Clostridia</taxon>
        <taxon>Eubacteriales</taxon>
        <taxon>Oscillospiraceae</taxon>
        <taxon>Flavonifractor</taxon>
    </lineage>
</organism>
<dbReference type="PROSITE" id="PS01229">
    <property type="entry name" value="COF_2"/>
    <property type="match status" value="1"/>
</dbReference>
<evidence type="ECO:0000313" key="2">
    <source>
        <dbReference type="Proteomes" id="UP000029585"/>
    </source>
</evidence>
<dbReference type="GO" id="GO:0005829">
    <property type="term" value="C:cytosol"/>
    <property type="evidence" value="ECO:0007669"/>
    <property type="project" value="TreeGrafter"/>
</dbReference>
<dbReference type="EMBL" id="ADLO01000110">
    <property type="protein sequence ID" value="KGF53505.1"/>
    <property type="molecule type" value="Genomic_DNA"/>
</dbReference>